<sequence>MAQSKVHSTQSTKAHALTPGTTLTQERKIRQVSAWLLLFFLLQGELGAVWDREWHAYVGRDQFWTPPHTLIYTCVSGAGLLALAIVLWETLRYRRHVPEVDDTSTVAIFRFFHAPLGFSVLGFGALLSLISAPLDNYWHELYGIDIALWAPFHMMGVTGGLIGMLGMVYVFASEAAIQRESPTQPRRYFGLTALELGIVLTMGSILNYVLTGFLQFPIVTIGTVHISTYPLPLVAGCLLFMIAVIRSTQKVGTATLLIFILTVHTIVVELFVPWAIRTAADVQGIPYRLPDQIPYFRLDYAFLPIAFLLSAIIIDVLAYRHKRKTGSPNTSMRQTVIVGALAALPIVLLTPLVLREYTAYAPVFLPEKGIPVEPGQMITIVIVSVLIAMGCGALGAWLGEDFGDIWRWSKR</sequence>
<gene>
    <name evidence="2" type="ORF">KDA_29140</name>
</gene>
<keyword evidence="1" id="KW-1133">Transmembrane helix</keyword>
<feature type="transmembrane region" description="Helical" evidence="1">
    <location>
        <begin position="331"/>
        <end position="354"/>
    </location>
</feature>
<feature type="transmembrane region" description="Helical" evidence="1">
    <location>
        <begin position="257"/>
        <end position="280"/>
    </location>
</feature>
<evidence type="ECO:0000256" key="1">
    <source>
        <dbReference type="SAM" id="Phobius"/>
    </source>
</evidence>
<feature type="transmembrane region" description="Helical" evidence="1">
    <location>
        <begin position="32"/>
        <end position="50"/>
    </location>
</feature>
<proteinExistence type="predicted"/>
<evidence type="ECO:0000313" key="3">
    <source>
        <dbReference type="Proteomes" id="UP000287171"/>
    </source>
</evidence>
<dbReference type="Proteomes" id="UP000287171">
    <property type="component" value="Unassembled WGS sequence"/>
</dbReference>
<protein>
    <submittedName>
        <fullName evidence="2">Uncharacterized protein</fullName>
    </submittedName>
</protein>
<dbReference type="OrthoDB" id="150039at2"/>
<evidence type="ECO:0000313" key="2">
    <source>
        <dbReference type="EMBL" id="GCE27430.1"/>
    </source>
</evidence>
<keyword evidence="1" id="KW-0812">Transmembrane</keyword>
<feature type="transmembrane region" description="Helical" evidence="1">
    <location>
        <begin position="111"/>
        <end position="134"/>
    </location>
</feature>
<feature type="transmembrane region" description="Helical" evidence="1">
    <location>
        <begin position="193"/>
        <end position="214"/>
    </location>
</feature>
<dbReference type="AlphaFoldDB" id="A0A402B816"/>
<accession>A0A402B816</accession>
<reference evidence="3" key="1">
    <citation type="submission" date="2018-12" db="EMBL/GenBank/DDBJ databases">
        <title>Tengunoibacter tsumagoiensis gen. nov., sp. nov., Dictyobacter kobayashii sp. nov., D. alpinus sp. nov., and D. joshuensis sp. nov. and description of Dictyobacteraceae fam. nov. within the order Ktedonobacterales isolated from Tengu-no-mugimeshi.</title>
        <authorList>
            <person name="Wang C.M."/>
            <person name="Zheng Y."/>
            <person name="Sakai Y."/>
            <person name="Toyoda A."/>
            <person name="Minakuchi Y."/>
            <person name="Abe K."/>
            <person name="Yokota A."/>
            <person name="Yabe S."/>
        </authorList>
    </citation>
    <scope>NUCLEOTIDE SEQUENCE [LARGE SCALE GENOMIC DNA]</scope>
    <source>
        <strain evidence="3">Uno16</strain>
    </source>
</reference>
<comment type="caution">
    <text evidence="2">The sequence shown here is derived from an EMBL/GenBank/DDBJ whole genome shotgun (WGS) entry which is preliminary data.</text>
</comment>
<feature type="transmembrane region" description="Helical" evidence="1">
    <location>
        <begin position="300"/>
        <end position="319"/>
    </location>
</feature>
<dbReference type="EMBL" id="BIFT01000001">
    <property type="protein sequence ID" value="GCE27430.1"/>
    <property type="molecule type" value="Genomic_DNA"/>
</dbReference>
<feature type="transmembrane region" description="Helical" evidence="1">
    <location>
        <begin position="374"/>
        <end position="398"/>
    </location>
</feature>
<name>A0A402B816_9CHLR</name>
<feature type="transmembrane region" description="Helical" evidence="1">
    <location>
        <begin position="146"/>
        <end position="172"/>
    </location>
</feature>
<dbReference type="RefSeq" id="WP_126627776.1">
    <property type="nucleotide sequence ID" value="NZ_BIFT01000001.1"/>
</dbReference>
<keyword evidence="3" id="KW-1185">Reference proteome</keyword>
<feature type="transmembrane region" description="Helical" evidence="1">
    <location>
        <begin position="70"/>
        <end position="91"/>
    </location>
</feature>
<feature type="transmembrane region" description="Helical" evidence="1">
    <location>
        <begin position="226"/>
        <end position="245"/>
    </location>
</feature>
<organism evidence="2 3">
    <name type="scientific">Dictyobacter alpinus</name>
    <dbReference type="NCBI Taxonomy" id="2014873"/>
    <lineage>
        <taxon>Bacteria</taxon>
        <taxon>Bacillati</taxon>
        <taxon>Chloroflexota</taxon>
        <taxon>Ktedonobacteria</taxon>
        <taxon>Ktedonobacterales</taxon>
        <taxon>Dictyobacteraceae</taxon>
        <taxon>Dictyobacter</taxon>
    </lineage>
</organism>
<keyword evidence="1" id="KW-0472">Membrane</keyword>